<dbReference type="GO" id="GO:0051082">
    <property type="term" value="F:unfolded protein binding"/>
    <property type="evidence" value="ECO:0007669"/>
    <property type="project" value="TreeGrafter"/>
</dbReference>
<feature type="region of interest" description="Disordered" evidence="2">
    <location>
        <begin position="1527"/>
        <end position="1564"/>
    </location>
</feature>
<feature type="compositionally biased region" description="Polar residues" evidence="2">
    <location>
        <begin position="1457"/>
        <end position="1467"/>
    </location>
</feature>
<feature type="region of interest" description="Disordered" evidence="2">
    <location>
        <begin position="1"/>
        <end position="39"/>
    </location>
</feature>
<dbReference type="EMBL" id="CP001576">
    <property type="protein sequence ID" value="ACO70006.1"/>
    <property type="molecule type" value="Genomic_DNA"/>
</dbReference>
<dbReference type="InterPro" id="IPR008271">
    <property type="entry name" value="Ser/Thr_kinase_AS"/>
</dbReference>
<dbReference type="InParanoid" id="C1FGZ4"/>
<feature type="region of interest" description="Disordered" evidence="2">
    <location>
        <begin position="567"/>
        <end position="595"/>
    </location>
</feature>
<proteinExistence type="predicted"/>
<dbReference type="PROSITE" id="PS00108">
    <property type="entry name" value="PROTEIN_KINASE_ST"/>
    <property type="match status" value="1"/>
</dbReference>
<feature type="region of interest" description="Disordered" evidence="2">
    <location>
        <begin position="864"/>
        <end position="949"/>
    </location>
</feature>
<dbReference type="STRING" id="296587.C1FGZ4"/>
<dbReference type="eggNOG" id="KOG1027">
    <property type="taxonomic scope" value="Eukaryota"/>
</dbReference>
<dbReference type="PROSITE" id="PS50011">
    <property type="entry name" value="PROTEIN_KINASE_DOM"/>
    <property type="match status" value="1"/>
</dbReference>
<evidence type="ECO:0000256" key="2">
    <source>
        <dbReference type="SAM" id="MobiDB-lite"/>
    </source>
</evidence>
<dbReference type="RefSeq" id="XP_002508748.1">
    <property type="nucleotide sequence ID" value="XM_002508702.1"/>
</dbReference>
<accession>C1FGZ4</accession>
<reference evidence="4 5" key="1">
    <citation type="journal article" date="2009" name="Science">
        <title>Green evolution and dynamic adaptations revealed by genomes of the marine picoeukaryotes Micromonas.</title>
        <authorList>
            <person name="Worden A.Z."/>
            <person name="Lee J.H."/>
            <person name="Mock T."/>
            <person name="Rouze P."/>
            <person name="Simmons M.P."/>
            <person name="Aerts A.L."/>
            <person name="Allen A.E."/>
            <person name="Cuvelier M.L."/>
            <person name="Derelle E."/>
            <person name="Everett M.V."/>
            <person name="Foulon E."/>
            <person name="Grimwood J."/>
            <person name="Gundlach H."/>
            <person name="Henrissat B."/>
            <person name="Napoli C."/>
            <person name="McDonald S.M."/>
            <person name="Parker M.S."/>
            <person name="Rombauts S."/>
            <person name="Salamov A."/>
            <person name="Von Dassow P."/>
            <person name="Badger J.H."/>
            <person name="Coutinho P.M."/>
            <person name="Demir E."/>
            <person name="Dubchak I."/>
            <person name="Gentemann C."/>
            <person name="Eikrem W."/>
            <person name="Gready J.E."/>
            <person name="John U."/>
            <person name="Lanier W."/>
            <person name="Lindquist E.A."/>
            <person name="Lucas S."/>
            <person name="Mayer K.F."/>
            <person name="Moreau H."/>
            <person name="Not F."/>
            <person name="Otillar R."/>
            <person name="Panaud O."/>
            <person name="Pangilinan J."/>
            <person name="Paulsen I."/>
            <person name="Piegu B."/>
            <person name="Poliakov A."/>
            <person name="Robbens S."/>
            <person name="Schmutz J."/>
            <person name="Toulza E."/>
            <person name="Wyss T."/>
            <person name="Zelensky A."/>
            <person name="Zhou K."/>
            <person name="Armbrust E.V."/>
            <person name="Bhattacharya D."/>
            <person name="Goodenough U.W."/>
            <person name="Van de Peer Y."/>
            <person name="Grigoriev I.V."/>
        </authorList>
    </citation>
    <scope>NUCLEOTIDE SEQUENCE [LARGE SCALE GENOMIC DNA]</scope>
    <source>
        <strain evidence="5">RCC299 / NOUM17</strain>
    </source>
</reference>
<dbReference type="GO" id="GO:0004674">
    <property type="term" value="F:protein serine/threonine kinase activity"/>
    <property type="evidence" value="ECO:0007669"/>
    <property type="project" value="InterPro"/>
</dbReference>
<dbReference type="PANTHER" id="PTHR13954">
    <property type="entry name" value="IRE1-RELATED"/>
    <property type="match status" value="1"/>
</dbReference>
<dbReference type="GeneID" id="8246756"/>
<dbReference type="OMA" id="CITHNDL"/>
<dbReference type="SUPFAM" id="SSF56112">
    <property type="entry name" value="Protein kinase-like (PK-like)"/>
    <property type="match status" value="1"/>
</dbReference>
<evidence type="ECO:0000313" key="4">
    <source>
        <dbReference type="EMBL" id="ACO70006.1"/>
    </source>
</evidence>
<dbReference type="InterPro" id="IPR000719">
    <property type="entry name" value="Prot_kinase_dom"/>
</dbReference>
<feature type="domain" description="Protein kinase" evidence="3">
    <location>
        <begin position="1009"/>
        <end position="1293"/>
    </location>
</feature>
<dbReference type="PANTHER" id="PTHR13954:SF6">
    <property type="entry name" value="NON-SPECIFIC SERINE_THREONINE PROTEIN KINASE"/>
    <property type="match status" value="1"/>
</dbReference>
<feature type="region of interest" description="Disordered" evidence="2">
    <location>
        <begin position="1442"/>
        <end position="1467"/>
    </location>
</feature>
<feature type="compositionally biased region" description="Gly residues" evidence="2">
    <location>
        <begin position="972"/>
        <end position="996"/>
    </location>
</feature>
<name>C1FGZ4_MICCC</name>
<evidence type="ECO:0000256" key="1">
    <source>
        <dbReference type="SAM" id="Coils"/>
    </source>
</evidence>
<evidence type="ECO:0000259" key="3">
    <source>
        <dbReference type="PROSITE" id="PS50011"/>
    </source>
</evidence>
<feature type="coiled-coil region" evidence="1">
    <location>
        <begin position="481"/>
        <end position="508"/>
    </location>
</feature>
<keyword evidence="1" id="KW-0175">Coiled coil</keyword>
<protein>
    <recommendedName>
        <fullName evidence="3">Protein kinase domain-containing protein</fullName>
    </recommendedName>
</protein>
<feature type="compositionally biased region" description="Basic and acidic residues" evidence="2">
    <location>
        <begin position="928"/>
        <end position="941"/>
    </location>
</feature>
<sequence length="1564" mass="164813">MSSSAGCAAASPRLRRSHAPPGGRGANSGKPILSPSTRRRRAVVVAAKGAKEGDNGWMKGLEGIGGLLKRMPGVTIYQAAAPPPVLPGARVDFLEAMLQWHVGNSTSADLVLRDVQDAIVSEVTSFPVDKVALGESPSVAMHVPVPTLRQNPNGGPCNSQELGAAAMKMNEKRSSGAASGASGSVTGLDEDSCDYASGEALMAGFPAWQGWTQPATALTLRAVLMTASALTAAAGMRQPVIGDPAKDARAGGGAGLLKPQILFPEPTRELGDLREFFETLWPDAPYSFGTYGRDSVSSDDRYLKGDGVDGKKKLGRREKRLVIVVNVSSPGEESAAESDGEGMVNAAETLLELNVPFVVLTLWQDNSLVKSVQTKRARTEERDALRVLMERRTRILLGRSVRRKEARQKIRDAYARAVKMPQGKGYVALEEALAEAKAAGAEVGSEGDAMLAEIRSQARSAETDALAAALTSACLQVPVDVASLRANLQRARGVLEREEAEADEVAAKTAAQLAGASESPASAPHVTAKPGALINMVYNDGVAASLDVGYSIDDDEPVLMADPVGSVESSIDDEDEEEDDDEVAESATPAAAGSLLGTMEDIDRFGAKTSDAGGGDARGLAALRAAVAGAEAALEAVELEGDLRSTLQDQGSLDVAAVPRLEALMLRAAKVAERKPPLTQEGAAKLNTLVSRCFSRATALQEMEGARAVLAEALEPSLRGRDISPGSLEPGDVPRLEKAVARARTSAWPWQLEDAVAEAESTLERWRALAAVDSAMKSRSVARLRDAVGTCAAKHPSLDLSSAVALLSELDAERAMEDGDQRLRTYFAASKVAWAGGVLTDEAAAMLNTIRQSLDITDAEHEQVTRAASAGSRTPEEAAAARSKEALDVQTKKRGGAGAGTSFEGTNGDAARIRGPGQRVSFSASGEGVRRPMFEGSEDYRGLGSNDPDVESLWAEAVPDEGSAGEEITVTAGGGDDGALDGSGGAGVGGGGGGGARGGWRRVGDTIIYNEEEIIGVGSSGTYVFRGYVQHTTRARHAVAVKRIQRPPGEEGRELLKLVEREVELLTALNQSPKVPFFHCWGITSSHVFIALELCTESLREHVTRRGDGMSVERRMDILRSVSSGIQWLHDPSKSSGCITHNDLKPENLLVDSTGEIKIADVGLGVQLQNTGKSGDKYTMSTFRKYGIDIVLAGRAPEMLKHQPLTPAADIWAMGVVFYFVLTGRASPFSESGRDVPTNAAIINGRHHLQNLMRVKGLHPRRALEARHLLASMLAPDPASRPDAAGVCDHPLFWDDDVAMRNVAALHARSASVQRDMSGVLNDIATDALLSGASSGNSERGALLAAASMDLTDWKRMVDPGIRDRITKHLVKESLVVAAGKNAAAGNGGKSKADVGRKPYGDGFADLLRFCRNAYEHPPTGDEIAPIVDALAEASDALESSLDSDSDVKFDEKSDAPRTTASYELRSGSTNRPVRALLPPGVVQGMAYRRLTRRQRRALFGAYVTHLFPGLPLAVHECAVAVGAEPTRETKRGGNAKNGGGGGGGNKGAKQKGGVAAQQGTKAR</sequence>
<dbReference type="GO" id="GO:0005524">
    <property type="term" value="F:ATP binding"/>
    <property type="evidence" value="ECO:0007669"/>
    <property type="project" value="InterPro"/>
</dbReference>
<feature type="region of interest" description="Disordered" evidence="2">
    <location>
        <begin position="970"/>
        <end position="996"/>
    </location>
</feature>
<dbReference type="GO" id="GO:0004521">
    <property type="term" value="F:RNA endonuclease activity"/>
    <property type="evidence" value="ECO:0007669"/>
    <property type="project" value="InterPro"/>
</dbReference>
<feature type="compositionally biased region" description="Basic and acidic residues" evidence="2">
    <location>
        <begin position="882"/>
        <end position="891"/>
    </location>
</feature>
<feature type="compositionally biased region" description="Low complexity" evidence="2">
    <location>
        <begin position="1552"/>
        <end position="1564"/>
    </location>
</feature>
<dbReference type="OrthoDB" id="4062651at2759"/>
<keyword evidence="5" id="KW-1185">Reference proteome</keyword>
<feature type="compositionally biased region" description="Acidic residues" evidence="2">
    <location>
        <begin position="570"/>
        <end position="584"/>
    </location>
</feature>
<dbReference type="GO" id="GO:0036498">
    <property type="term" value="P:IRE1-mediated unfolded protein response"/>
    <property type="evidence" value="ECO:0007669"/>
    <property type="project" value="TreeGrafter"/>
</dbReference>
<gene>
    <name evidence="4" type="ORF">MICPUN_61900</name>
</gene>
<feature type="compositionally biased region" description="Basic and acidic residues" evidence="2">
    <location>
        <begin position="1446"/>
        <end position="1456"/>
    </location>
</feature>
<dbReference type="KEGG" id="mis:MICPUN_61900"/>
<evidence type="ECO:0000313" key="5">
    <source>
        <dbReference type="Proteomes" id="UP000002009"/>
    </source>
</evidence>
<dbReference type="GO" id="GO:1990604">
    <property type="term" value="C:IRE1-TRAF2-ASK1 complex"/>
    <property type="evidence" value="ECO:0007669"/>
    <property type="project" value="TreeGrafter"/>
</dbReference>
<dbReference type="InterPro" id="IPR011009">
    <property type="entry name" value="Kinase-like_dom_sf"/>
</dbReference>
<dbReference type="Proteomes" id="UP000002009">
    <property type="component" value="Chromosome 10"/>
</dbReference>
<dbReference type="Gene3D" id="1.10.510.10">
    <property type="entry name" value="Transferase(Phosphotransferase) domain 1"/>
    <property type="match status" value="1"/>
</dbReference>
<dbReference type="Pfam" id="PF00069">
    <property type="entry name" value="Pkinase"/>
    <property type="match status" value="1"/>
</dbReference>
<organism evidence="4 5">
    <name type="scientific">Micromonas commoda (strain RCC299 / NOUM17 / CCMP2709)</name>
    <name type="common">Picoplanktonic green alga</name>
    <dbReference type="NCBI Taxonomy" id="296587"/>
    <lineage>
        <taxon>Eukaryota</taxon>
        <taxon>Viridiplantae</taxon>
        <taxon>Chlorophyta</taxon>
        <taxon>Mamiellophyceae</taxon>
        <taxon>Mamiellales</taxon>
        <taxon>Mamiellaceae</taxon>
        <taxon>Micromonas</taxon>
    </lineage>
</organism>
<dbReference type="SMART" id="SM00220">
    <property type="entry name" value="S_TKc"/>
    <property type="match status" value="1"/>
</dbReference>
<dbReference type="Gene3D" id="3.30.200.20">
    <property type="entry name" value="Phosphorylase Kinase, domain 1"/>
    <property type="match status" value="1"/>
</dbReference>
<feature type="compositionally biased region" description="Gly residues" evidence="2">
    <location>
        <begin position="1536"/>
        <end position="1547"/>
    </location>
</feature>
<dbReference type="InterPro" id="IPR045133">
    <property type="entry name" value="IRE1/2-like"/>
</dbReference>